<dbReference type="AlphaFoldDB" id="A7AMJ9"/>
<dbReference type="GO" id="GO:0003677">
    <property type="term" value="F:DNA binding"/>
    <property type="evidence" value="ECO:0007669"/>
    <property type="project" value="InterPro"/>
</dbReference>
<keyword evidence="8" id="KW-1185">Reference proteome</keyword>
<dbReference type="GO" id="GO:0005658">
    <property type="term" value="C:alpha DNA polymerase:primase complex"/>
    <property type="evidence" value="ECO:0007669"/>
    <property type="project" value="TreeGrafter"/>
</dbReference>
<dbReference type="InParanoid" id="A7AMJ9"/>
<evidence type="ECO:0000256" key="2">
    <source>
        <dbReference type="ARBA" id="ARBA00007299"/>
    </source>
</evidence>
<evidence type="ECO:0000256" key="3">
    <source>
        <dbReference type="ARBA" id="ARBA00018596"/>
    </source>
</evidence>
<evidence type="ECO:0000313" key="8">
    <source>
        <dbReference type="Proteomes" id="UP000002173"/>
    </source>
</evidence>
<dbReference type="STRING" id="5865.A7AMJ9"/>
<feature type="domain" description="DNA polymerase alpha/delta/epsilon subunit B" evidence="6">
    <location>
        <begin position="302"/>
        <end position="493"/>
    </location>
</feature>
<comment type="caution">
    <text evidence="7">The sequence shown here is derived from an EMBL/GenBank/DDBJ whole genome shotgun (WGS) entry which is preliminary data.</text>
</comment>
<keyword evidence="4" id="KW-0235">DNA replication</keyword>
<comment type="subcellular location">
    <subcellularLocation>
        <location evidence="1">Nucleus</location>
    </subcellularLocation>
</comment>
<dbReference type="InterPro" id="IPR007185">
    <property type="entry name" value="DNA_pol_a/d/e_bsu"/>
</dbReference>
<evidence type="ECO:0000313" key="7">
    <source>
        <dbReference type="EMBL" id="EDO07783.1"/>
    </source>
</evidence>
<evidence type="ECO:0000256" key="5">
    <source>
        <dbReference type="ARBA" id="ARBA00023242"/>
    </source>
</evidence>
<dbReference type="Pfam" id="PF04042">
    <property type="entry name" value="DNA_pol_E_B"/>
    <property type="match status" value="1"/>
</dbReference>
<dbReference type="GO" id="GO:0006270">
    <property type="term" value="P:DNA replication initiation"/>
    <property type="evidence" value="ECO:0007669"/>
    <property type="project" value="TreeGrafter"/>
</dbReference>
<dbReference type="PANTHER" id="PTHR23061:SF12">
    <property type="entry name" value="DNA POLYMERASE ALPHA SUBUNIT B"/>
    <property type="match status" value="1"/>
</dbReference>
<dbReference type="InterPro" id="IPR016722">
    <property type="entry name" value="DNA_pol_alpha_bsu"/>
</dbReference>
<dbReference type="EMBL" id="AAXT01000001">
    <property type="protein sequence ID" value="EDO07783.1"/>
    <property type="molecule type" value="Genomic_DNA"/>
</dbReference>
<sequence>MDTDVYNDEVSIGNVSEILRSALDSSVKWSLLDELVERLEEIGANSRELMKVNKWLMEQLELASSRGALSPEEAKRAQVAEQLLRFVESKDAQRQVTVEEIYLRRAPVVDNGSTELKRGVETSNKSSMSVDILDPVPEYKCTTTSAAAVDACINDKISRFSNLFKNFCTSNGVPCDFKPLKNYTDHEVTVYGRIGSEGDVPIDALNVTIQGTRVFDYGVKAQVTNVHSMDNVCLFPGQMAALTGKCFEDEFGVRYVASKIHCGIPAPEPVYPNYTSQRFQGENVHISVVRGCLLTETLEPVNFAHVFSKIKRDRPHIVFIMGPFVSVRQMAADGEGLSRIGDIVYIYKRFFHEIAILAEVNQLKATRFFVVPHCYDVLSGFPLPQPPLDAAGSLFNDIDYPENVSFLSNPAYVRVNGILIAVTSCDPISGIANNMVCIPNEHRTRRVCEQLLLQRSFYPGYPASMLPAEYAVDHDMIKYLEFTEETIPDLFLFAGVSDSEPFVEFAGSRGFVGCHSASVPKDDVLRSSIDIYIAPQEADTAPIRSVEIEQRLSVLLTLWRG</sequence>
<dbReference type="eggNOG" id="KOG1625">
    <property type="taxonomic scope" value="Eukaryota"/>
</dbReference>
<organism evidence="7 8">
    <name type="scientific">Babesia bovis</name>
    <dbReference type="NCBI Taxonomy" id="5865"/>
    <lineage>
        <taxon>Eukaryota</taxon>
        <taxon>Sar</taxon>
        <taxon>Alveolata</taxon>
        <taxon>Apicomplexa</taxon>
        <taxon>Aconoidasida</taxon>
        <taxon>Piroplasmida</taxon>
        <taxon>Babesiidae</taxon>
        <taxon>Babesia</taxon>
    </lineage>
</organism>
<evidence type="ECO:0000256" key="4">
    <source>
        <dbReference type="ARBA" id="ARBA00022705"/>
    </source>
</evidence>
<accession>A7AMJ9</accession>
<protein>
    <recommendedName>
        <fullName evidence="3">DNA polymerase alpha subunit B</fullName>
    </recommendedName>
</protein>
<dbReference type="PANTHER" id="PTHR23061">
    <property type="entry name" value="DNA POLYMERASE 2 ALPHA 70 KDA SUBUNIT"/>
    <property type="match status" value="1"/>
</dbReference>
<gene>
    <name evidence="7" type="ORF">BBOV_III002160</name>
</gene>
<dbReference type="VEuPathDB" id="PiroplasmaDB:BBOV_III002160"/>
<evidence type="ECO:0000259" key="6">
    <source>
        <dbReference type="Pfam" id="PF04042"/>
    </source>
</evidence>
<reference evidence="7 8" key="1">
    <citation type="journal article" date="2007" name="PLoS Pathog.">
        <title>Genome sequence of Babesia bovis and comparative analysis of apicomplexan hemoprotozoa.</title>
        <authorList>
            <person name="Brayton K.A."/>
            <person name="Lau A.O.T."/>
            <person name="Herndon D.R."/>
            <person name="Hannick L."/>
            <person name="Kappmeyer L.S."/>
            <person name="Berens S.J."/>
            <person name="Bidwell S.L."/>
            <person name="Brown W.C."/>
            <person name="Crabtree J."/>
            <person name="Fadrosh D."/>
            <person name="Feldblum T."/>
            <person name="Forberger H.A."/>
            <person name="Haas B.J."/>
            <person name="Howell J.M."/>
            <person name="Khouri H."/>
            <person name="Koo H."/>
            <person name="Mann D.J."/>
            <person name="Norimine J."/>
            <person name="Paulsen I.T."/>
            <person name="Radune D."/>
            <person name="Ren Q."/>
            <person name="Smith R.K. Jr."/>
            <person name="Suarez C.E."/>
            <person name="White O."/>
            <person name="Wortman J.R."/>
            <person name="Knowles D.P. Jr."/>
            <person name="McElwain T.F."/>
            <person name="Nene V.M."/>
        </authorList>
    </citation>
    <scope>NUCLEOTIDE SEQUENCE [LARGE SCALE GENOMIC DNA]</scope>
    <source>
        <strain evidence="7">T2Bo</strain>
    </source>
</reference>
<dbReference type="KEGG" id="bbo:BBOV_III002160"/>
<dbReference type="OMA" id="ANNMVCI"/>
<keyword evidence="5" id="KW-0539">Nucleus</keyword>
<proteinExistence type="inferred from homology"/>
<comment type="similarity">
    <text evidence="2">Belongs to the DNA polymerase alpha subunit B family.</text>
</comment>
<name>A7AMJ9_BABBO</name>
<dbReference type="Gene3D" id="3.60.21.60">
    <property type="match status" value="1"/>
</dbReference>
<dbReference type="FunCoup" id="A7AMJ9">
    <property type="interactions" value="191"/>
</dbReference>
<dbReference type="Proteomes" id="UP000002173">
    <property type="component" value="Unassembled WGS sequence"/>
</dbReference>
<reference evidence="8" key="3">
    <citation type="journal article" date="2021" name="Int. J. Parasitol.">
        <title>Comparative analysis of gene expression between Babesia bovis blood stages and kinetes allowed by improved genome annotation.</title>
        <authorList>
            <person name="Ueti M.W."/>
            <person name="Johnson W.C."/>
            <person name="Kappmeyer L.S."/>
            <person name="Herndon D.R."/>
            <person name="Mousel M.R."/>
            <person name="Reif K.E."/>
            <person name="Taus N.S."/>
            <person name="Ifeonu O.O."/>
            <person name="Silva J.C."/>
            <person name="Suarez C.E."/>
            <person name="Brayton K.A."/>
        </authorList>
    </citation>
    <scope>NUCLEOTIDE SEQUENCE [LARGE SCALE GENOMIC DNA]</scope>
</reference>
<dbReference type="RefSeq" id="XP_001611351.1">
    <property type="nucleotide sequence ID" value="XM_001611301.1"/>
</dbReference>
<dbReference type="GeneID" id="5479596"/>
<evidence type="ECO:0000256" key="1">
    <source>
        <dbReference type="ARBA" id="ARBA00004123"/>
    </source>
</evidence>
<reference evidence="8" key="2">
    <citation type="journal article" date="2020" name="Data Brief">
        <title>Transcriptome dataset of Babesia bovis life stages within vertebrate and invertebrate hosts.</title>
        <authorList>
            <person name="Ueti M.W."/>
            <person name="Johnson W.C."/>
            <person name="Kappmeyer L.S."/>
            <person name="Herndon D.R."/>
            <person name="Mousel M.R."/>
            <person name="Reif K.E."/>
            <person name="Taus N.S."/>
            <person name="Ifeonu O.O."/>
            <person name="Silva J.C."/>
            <person name="Suarez C.E."/>
            <person name="Brayton K.A."/>
        </authorList>
    </citation>
    <scope>NUCLEOTIDE SEQUENCE [LARGE SCALE GENOMIC DNA]</scope>
</reference>